<keyword evidence="4" id="KW-0050">Antiport</keyword>
<evidence type="ECO:0000256" key="7">
    <source>
        <dbReference type="ARBA" id="ARBA00023065"/>
    </source>
</evidence>
<keyword evidence="8 9" id="KW-0472">Membrane</keyword>
<accession>A0A0D8ZVY6</accession>
<evidence type="ECO:0000259" key="11">
    <source>
        <dbReference type="Pfam" id="PF00999"/>
    </source>
</evidence>
<evidence type="ECO:0000259" key="10">
    <source>
        <dbReference type="Pfam" id="PF00582"/>
    </source>
</evidence>
<feature type="domain" description="UspA" evidence="10">
    <location>
        <begin position="565"/>
        <end position="613"/>
    </location>
</feature>
<gene>
    <name evidence="12" type="ORF">UH38_05090</name>
</gene>
<dbReference type="PANTHER" id="PTHR43562">
    <property type="entry name" value="NAPA-TYPE SODIUM/HYDROGEN ANTIPORTER"/>
    <property type="match status" value="1"/>
</dbReference>
<dbReference type="Gene3D" id="3.40.50.12370">
    <property type="match status" value="1"/>
</dbReference>
<evidence type="ECO:0000256" key="6">
    <source>
        <dbReference type="ARBA" id="ARBA00022989"/>
    </source>
</evidence>
<feature type="transmembrane region" description="Helical" evidence="9">
    <location>
        <begin position="131"/>
        <end position="150"/>
    </location>
</feature>
<feature type="transmembrane region" description="Helical" evidence="9">
    <location>
        <begin position="342"/>
        <end position="363"/>
    </location>
</feature>
<feature type="transmembrane region" description="Helical" evidence="9">
    <location>
        <begin position="309"/>
        <end position="330"/>
    </location>
</feature>
<evidence type="ECO:0000256" key="4">
    <source>
        <dbReference type="ARBA" id="ARBA00022449"/>
    </source>
</evidence>
<feature type="transmembrane region" description="Helical" evidence="9">
    <location>
        <begin position="162"/>
        <end position="186"/>
    </location>
</feature>
<comment type="subcellular location">
    <subcellularLocation>
        <location evidence="1">Membrane</location>
        <topology evidence="1">Multi-pass membrane protein</topology>
    </subcellularLocation>
</comment>
<dbReference type="EMBL" id="JYON01000003">
    <property type="protein sequence ID" value="KJH72910.1"/>
    <property type="molecule type" value="Genomic_DNA"/>
</dbReference>
<proteinExistence type="inferred from homology"/>
<dbReference type="Gene3D" id="1.20.1530.20">
    <property type="match status" value="1"/>
</dbReference>
<feature type="transmembrane region" description="Helical" evidence="9">
    <location>
        <begin position="372"/>
        <end position="390"/>
    </location>
</feature>
<protein>
    <submittedName>
        <fullName evidence="12">Sodium:proton antiporter</fullName>
    </submittedName>
</protein>
<keyword evidence="7" id="KW-0406">Ion transport</keyword>
<dbReference type="GO" id="GO:0016020">
    <property type="term" value="C:membrane"/>
    <property type="evidence" value="ECO:0007669"/>
    <property type="project" value="UniProtKB-SubCell"/>
</dbReference>
<dbReference type="PANTHER" id="PTHR43562:SF4">
    <property type="entry name" value="NA(+)_H(+) ANTIPORTER NHAS5"/>
    <property type="match status" value="1"/>
</dbReference>
<dbReference type="Pfam" id="PF00582">
    <property type="entry name" value="Usp"/>
    <property type="match status" value="2"/>
</dbReference>
<organism evidence="12 13">
    <name type="scientific">Aliterella atlantica CENA595</name>
    <dbReference type="NCBI Taxonomy" id="1618023"/>
    <lineage>
        <taxon>Bacteria</taxon>
        <taxon>Bacillati</taxon>
        <taxon>Cyanobacteriota</taxon>
        <taxon>Cyanophyceae</taxon>
        <taxon>Chroococcidiopsidales</taxon>
        <taxon>Aliterellaceae</taxon>
        <taxon>Aliterella</taxon>
    </lineage>
</organism>
<evidence type="ECO:0000256" key="8">
    <source>
        <dbReference type="ARBA" id="ARBA00023136"/>
    </source>
</evidence>
<feature type="transmembrane region" description="Helical" evidence="9">
    <location>
        <begin position="279"/>
        <end position="297"/>
    </location>
</feature>
<name>A0A0D8ZVY6_9CYAN</name>
<feature type="transmembrane region" description="Helical" evidence="9">
    <location>
        <begin position="192"/>
        <end position="213"/>
    </location>
</feature>
<keyword evidence="5 9" id="KW-0812">Transmembrane</keyword>
<feature type="transmembrane region" description="Helical" evidence="9">
    <location>
        <begin position="44"/>
        <end position="62"/>
    </location>
</feature>
<comment type="caution">
    <text evidence="12">The sequence shown here is derived from an EMBL/GenBank/DDBJ whole genome shotgun (WGS) entry which is preliminary data.</text>
</comment>
<dbReference type="GO" id="GO:1902600">
    <property type="term" value="P:proton transmembrane transport"/>
    <property type="evidence" value="ECO:0007669"/>
    <property type="project" value="InterPro"/>
</dbReference>
<dbReference type="Proteomes" id="UP000032452">
    <property type="component" value="Unassembled WGS sequence"/>
</dbReference>
<dbReference type="Pfam" id="PF00999">
    <property type="entry name" value="Na_H_Exchanger"/>
    <property type="match status" value="1"/>
</dbReference>
<keyword evidence="13" id="KW-1185">Reference proteome</keyword>
<feature type="transmembrane region" description="Helical" evidence="9">
    <location>
        <begin position="74"/>
        <end position="91"/>
    </location>
</feature>
<feature type="transmembrane region" description="Helical" evidence="9">
    <location>
        <begin position="233"/>
        <end position="259"/>
    </location>
</feature>
<feature type="domain" description="Cation/H+ exchanger transmembrane" evidence="11">
    <location>
        <begin position="30"/>
        <end position="394"/>
    </location>
</feature>
<dbReference type="STRING" id="1618023.UH38_05090"/>
<dbReference type="InterPro" id="IPR006016">
    <property type="entry name" value="UspA"/>
</dbReference>
<comment type="similarity">
    <text evidence="2">Belongs to the monovalent cation:proton antiporter 2 (CPA2) transporter (TC 2.A.37) family.</text>
</comment>
<evidence type="ECO:0000313" key="13">
    <source>
        <dbReference type="Proteomes" id="UP000032452"/>
    </source>
</evidence>
<dbReference type="GO" id="GO:0015297">
    <property type="term" value="F:antiporter activity"/>
    <property type="evidence" value="ECO:0007669"/>
    <property type="project" value="UniProtKB-KW"/>
</dbReference>
<reference evidence="12 13" key="1">
    <citation type="submission" date="2015-02" db="EMBL/GenBank/DDBJ databases">
        <title>Draft genome of a novel marine cyanobacterium (Chroococcales) isolated from South Atlantic Ocean.</title>
        <authorList>
            <person name="Rigonato J."/>
            <person name="Alvarenga D.O."/>
            <person name="Branco L.H."/>
            <person name="Varani A.M."/>
            <person name="Brandini F.P."/>
            <person name="Fiore M.F."/>
        </authorList>
    </citation>
    <scope>NUCLEOTIDE SEQUENCE [LARGE SCALE GENOMIC DNA]</scope>
    <source>
        <strain evidence="12 13">CENA595</strain>
    </source>
</reference>
<dbReference type="RefSeq" id="WP_045053530.1">
    <property type="nucleotide sequence ID" value="NZ_CAWMDP010000011.1"/>
</dbReference>
<feature type="transmembrane region" description="Helical" evidence="9">
    <location>
        <begin position="103"/>
        <end position="125"/>
    </location>
</feature>
<evidence type="ECO:0000256" key="2">
    <source>
        <dbReference type="ARBA" id="ARBA00005551"/>
    </source>
</evidence>
<dbReference type="InterPro" id="IPR038770">
    <property type="entry name" value="Na+/solute_symporter_sf"/>
</dbReference>
<evidence type="ECO:0000256" key="1">
    <source>
        <dbReference type="ARBA" id="ARBA00004141"/>
    </source>
</evidence>
<dbReference type="OrthoDB" id="9793589at2"/>
<dbReference type="AlphaFoldDB" id="A0A0D8ZVY6"/>
<evidence type="ECO:0000256" key="9">
    <source>
        <dbReference type="SAM" id="Phobius"/>
    </source>
</evidence>
<evidence type="ECO:0000256" key="5">
    <source>
        <dbReference type="ARBA" id="ARBA00022692"/>
    </source>
</evidence>
<evidence type="ECO:0000313" key="12">
    <source>
        <dbReference type="EMBL" id="KJH72910.1"/>
    </source>
</evidence>
<dbReference type="InterPro" id="IPR006153">
    <property type="entry name" value="Cation/H_exchanger_TM"/>
</dbReference>
<dbReference type="PATRIC" id="fig|1618023.3.peg.895"/>
<sequence length="717" mass="77133">MLLISQLLAVEPATDVLGNEPIVPFAILLVVILVVPIVFEKLKLPGLVGLLAAGVLLGTNGLNVLQNDLPTMELLSDIGLVYLMFVSGLEVDMEQFRRTKNRSLVFGTFTFIVPLIMGTIVGRVFGFGWNASILIGSLFASHTLLAYPIVSRIGAVANEAVVVTIGATIFTDIGALLVLAVCVAINAGDFTIVRLITLIGSLVVYSAIVLFGFDRAGKEFFRRTGDDEGNQFLFVLLAVFLSAVGAQLIGVEKIVGAFLAGLAVNDVVGEGPVKEKVVFVGNVLFIPIFFVDLGLLIDLPAFVKSLSTIWLTLAIVVGLISSKFIAAFLAKLVYRYNLNELLAMWSLSMPQVGATLAATLVGYRAGLLTEGVLNSVIVLMLVTATLGPLITSRVAASLVPVAATDLQTETAVVENDPYRQENGKFTVVVPVYNPQTEQYLIEFAALLARQSSGRIIPLAIAKASVHMNTPQVDTAYQRSLELLNNAAQMSRELGVEAEPLLRIDDAIAQGITRASREQNASVIVMGWGKRTGIRSRLFGNVIDSILWATHCPVAVSRLLTSPKDIRRILVPVENLTQRAIQPVKFASILAAANDAQITVLHVCERRASESKKAWMRSQLSLIVGKLGLPYPIEIQVTPNDNVAGAIAIAAKDYDLVILRSMQRRNSAGVLAISDLNAQLSNTLTCSIVLLGEPQQDIPAIAPNKRQLVRVKTVTSDQ</sequence>
<keyword evidence="3" id="KW-0813">Transport</keyword>
<keyword evidence="6 9" id="KW-1133">Transmembrane helix</keyword>
<evidence type="ECO:0000256" key="3">
    <source>
        <dbReference type="ARBA" id="ARBA00022448"/>
    </source>
</evidence>
<dbReference type="SUPFAM" id="SSF52402">
    <property type="entry name" value="Adenine nucleotide alpha hydrolases-like"/>
    <property type="match status" value="2"/>
</dbReference>
<feature type="transmembrane region" description="Helical" evidence="9">
    <location>
        <begin position="22"/>
        <end position="39"/>
    </location>
</feature>
<feature type="domain" description="UspA" evidence="10">
    <location>
        <begin position="426"/>
        <end position="557"/>
    </location>
</feature>